<evidence type="ECO:0000256" key="1">
    <source>
        <dbReference type="SAM" id="MobiDB-lite"/>
    </source>
</evidence>
<accession>A0A7X1BAQ1</accession>
<keyword evidence="3" id="KW-1185">Reference proteome</keyword>
<evidence type="ECO:0000313" key="2">
    <source>
        <dbReference type="EMBL" id="MBC2607485.1"/>
    </source>
</evidence>
<dbReference type="Proteomes" id="UP000526501">
    <property type="component" value="Unassembled WGS sequence"/>
</dbReference>
<dbReference type="EMBL" id="JACHVC010000013">
    <property type="protein sequence ID" value="MBC2607485.1"/>
    <property type="molecule type" value="Genomic_DNA"/>
</dbReference>
<comment type="caution">
    <text evidence="2">The sequence shown here is derived from an EMBL/GenBank/DDBJ whole genome shotgun (WGS) entry which is preliminary data.</text>
</comment>
<name>A0A7X1BAQ1_9BACT</name>
<reference evidence="2 3" key="1">
    <citation type="submission" date="2020-07" db="EMBL/GenBank/DDBJ databases">
        <authorList>
            <person name="Feng X."/>
        </authorList>
    </citation>
    <scope>NUCLEOTIDE SEQUENCE [LARGE SCALE GENOMIC DNA]</scope>
    <source>
        <strain evidence="2 3">JCM23202</strain>
    </source>
</reference>
<evidence type="ECO:0000313" key="3">
    <source>
        <dbReference type="Proteomes" id="UP000526501"/>
    </source>
</evidence>
<gene>
    <name evidence="2" type="ORF">H5P27_15640</name>
</gene>
<proteinExistence type="predicted"/>
<protein>
    <submittedName>
        <fullName evidence="2">Uncharacterized protein</fullName>
    </submittedName>
</protein>
<feature type="region of interest" description="Disordered" evidence="1">
    <location>
        <begin position="21"/>
        <end position="57"/>
    </location>
</feature>
<organism evidence="2 3">
    <name type="scientific">Pelagicoccus albus</name>
    <dbReference type="NCBI Taxonomy" id="415222"/>
    <lineage>
        <taxon>Bacteria</taxon>
        <taxon>Pseudomonadati</taxon>
        <taxon>Verrucomicrobiota</taxon>
        <taxon>Opitutia</taxon>
        <taxon>Puniceicoccales</taxon>
        <taxon>Pelagicoccaceae</taxon>
        <taxon>Pelagicoccus</taxon>
    </lineage>
</organism>
<sequence>MTDKQIRDEIRTRIFDDQSKSVRIKIGQQSSPGAQEAVVAEGGQKQKNTPENSGDADAVDKAVAEAAADVAEETEMMKEVKKGIFEEYELGGLGFKPAIGAVFMGGDAAIDTAVRDSAGVLRVTRESDVRLAPMFVAHYLFGELPFGRKEVSTDGGMVDVTTKGKVENAIKERTQVTVLNGLLKDAGKPTMPAYSNKVINDFAWGPTVGLELKDDGIRSMGLGVTFAARKFDIQKDGTPKPRAAAFNITAMAIIEQSVKGLADGFTEGMAIAEGEVIRYQDRSEKGLALIFSAGF</sequence>
<dbReference type="AlphaFoldDB" id="A0A7X1BAQ1"/>